<dbReference type="Gene3D" id="3.40.50.150">
    <property type="entry name" value="Vaccinia Virus protein VP39"/>
    <property type="match status" value="1"/>
</dbReference>
<dbReference type="Pfam" id="PF05175">
    <property type="entry name" value="MTS"/>
    <property type="match status" value="1"/>
</dbReference>
<sequence>MIKQIQIGSFYHRLCRRLEPIYGKREAKDIVLLVLEMRFGVTMTDVVCGNLDELGEAELTELERIMLRLERNEPVQYVLGKAYFGSDIYEVTPDVLIPRPETEALCRWIVEETRDEKRLLDCCTGSGCIAITLKKRCPQLSVDAYDLSNAALDVARRNAERLQQDIYLFRMDALNPVPAKGKYDIIVANPPYICEQEKRDMRPNVLWFEPHEALFVPDNDPLRFYMAITRYAVDALNTGGRLYFEINPLFVEALDVMMRRFGFREIEVNNSFGYDRRMMKAKL</sequence>
<evidence type="ECO:0000256" key="1">
    <source>
        <dbReference type="ARBA" id="ARBA00012771"/>
    </source>
</evidence>
<keyword evidence="9" id="KW-1185">Reference proteome</keyword>
<dbReference type="InterPro" id="IPR004556">
    <property type="entry name" value="HemK-like"/>
</dbReference>
<evidence type="ECO:0000313" key="9">
    <source>
        <dbReference type="Proteomes" id="UP000016600"/>
    </source>
</evidence>
<accession>U2L8N2</accession>
<comment type="caution">
    <text evidence="8">The sequence shown here is derived from an EMBL/GenBank/DDBJ whole genome shotgun (WGS) entry which is preliminary data.</text>
</comment>
<feature type="domain" description="Release factor glutamine methyltransferase N-terminal" evidence="7">
    <location>
        <begin position="17"/>
        <end position="80"/>
    </location>
</feature>
<dbReference type="SUPFAM" id="SSF53335">
    <property type="entry name" value="S-adenosyl-L-methionine-dependent methyltransferases"/>
    <property type="match status" value="1"/>
</dbReference>
<keyword evidence="2 8" id="KW-0489">Methyltransferase</keyword>
<dbReference type="CDD" id="cd02440">
    <property type="entry name" value="AdoMet_MTases"/>
    <property type="match status" value="1"/>
</dbReference>
<dbReference type="InterPro" id="IPR029063">
    <property type="entry name" value="SAM-dependent_MTases_sf"/>
</dbReference>
<keyword evidence="3 8" id="KW-0808">Transferase</keyword>
<evidence type="ECO:0000256" key="3">
    <source>
        <dbReference type="ARBA" id="ARBA00022679"/>
    </source>
</evidence>
<evidence type="ECO:0000256" key="4">
    <source>
        <dbReference type="ARBA" id="ARBA00022691"/>
    </source>
</evidence>
<dbReference type="InterPro" id="IPR007848">
    <property type="entry name" value="Small_mtfrase_dom"/>
</dbReference>
<dbReference type="GO" id="GO:0003676">
    <property type="term" value="F:nucleic acid binding"/>
    <property type="evidence" value="ECO:0007669"/>
    <property type="project" value="InterPro"/>
</dbReference>
<dbReference type="Proteomes" id="UP000016600">
    <property type="component" value="Unassembled WGS sequence"/>
</dbReference>
<name>U2L8N2_9BACT</name>
<organism evidence="8 9">
    <name type="scientific">Hoylesella pleuritidis F0068</name>
    <dbReference type="NCBI Taxonomy" id="1081904"/>
    <lineage>
        <taxon>Bacteria</taxon>
        <taxon>Pseudomonadati</taxon>
        <taxon>Bacteroidota</taxon>
        <taxon>Bacteroidia</taxon>
        <taxon>Bacteroidales</taxon>
        <taxon>Prevotellaceae</taxon>
        <taxon>Hoylesella</taxon>
    </lineage>
</organism>
<evidence type="ECO:0000313" key="8">
    <source>
        <dbReference type="EMBL" id="ERK00691.1"/>
    </source>
</evidence>
<dbReference type="AlphaFoldDB" id="U2L8N2"/>
<dbReference type="Pfam" id="PF17827">
    <property type="entry name" value="PrmC_N"/>
    <property type="match status" value="1"/>
</dbReference>
<dbReference type="NCBIfam" id="TIGR03534">
    <property type="entry name" value="RF_mod_PrmC"/>
    <property type="match status" value="1"/>
</dbReference>
<dbReference type="NCBIfam" id="TIGR00536">
    <property type="entry name" value="hemK_fam"/>
    <property type="match status" value="1"/>
</dbReference>
<dbReference type="InterPro" id="IPR002052">
    <property type="entry name" value="DNA_methylase_N6_adenine_CS"/>
</dbReference>
<keyword evidence="4" id="KW-0949">S-adenosyl-L-methionine</keyword>
<comment type="catalytic activity">
    <reaction evidence="5">
        <text>L-glutaminyl-[peptide chain release factor] + S-adenosyl-L-methionine = N(5)-methyl-L-glutaminyl-[peptide chain release factor] + S-adenosyl-L-homocysteine + H(+)</text>
        <dbReference type="Rhea" id="RHEA:42896"/>
        <dbReference type="Rhea" id="RHEA-COMP:10271"/>
        <dbReference type="Rhea" id="RHEA-COMP:10272"/>
        <dbReference type="ChEBI" id="CHEBI:15378"/>
        <dbReference type="ChEBI" id="CHEBI:30011"/>
        <dbReference type="ChEBI" id="CHEBI:57856"/>
        <dbReference type="ChEBI" id="CHEBI:59789"/>
        <dbReference type="ChEBI" id="CHEBI:61891"/>
        <dbReference type="EC" id="2.1.1.297"/>
    </reaction>
</comment>
<dbReference type="PANTHER" id="PTHR18895">
    <property type="entry name" value="HEMK METHYLTRANSFERASE"/>
    <property type="match status" value="1"/>
</dbReference>
<dbReference type="InterPro" id="IPR050320">
    <property type="entry name" value="N5-glutamine_MTase"/>
</dbReference>
<dbReference type="PANTHER" id="PTHR18895:SF74">
    <property type="entry name" value="MTRF1L RELEASE FACTOR GLUTAMINE METHYLTRANSFERASE"/>
    <property type="match status" value="1"/>
</dbReference>
<dbReference type="GO" id="GO:0032259">
    <property type="term" value="P:methylation"/>
    <property type="evidence" value="ECO:0007669"/>
    <property type="project" value="UniProtKB-KW"/>
</dbReference>
<dbReference type="RefSeq" id="WP_021584249.1">
    <property type="nucleotide sequence ID" value="NZ_AWET01000036.1"/>
</dbReference>
<dbReference type="InterPro" id="IPR019874">
    <property type="entry name" value="RF_methyltr_PrmC"/>
</dbReference>
<gene>
    <name evidence="8" type="primary">prmC</name>
    <name evidence="8" type="ORF">HMPREF1218_0589</name>
</gene>
<dbReference type="InterPro" id="IPR040758">
    <property type="entry name" value="PrmC_N"/>
</dbReference>
<protein>
    <recommendedName>
        <fullName evidence="1">peptide chain release factor N(5)-glutamine methyltransferase</fullName>
        <ecNumber evidence="1">2.1.1.297</ecNumber>
    </recommendedName>
</protein>
<dbReference type="EMBL" id="AWET01000036">
    <property type="protein sequence ID" value="ERK00691.1"/>
    <property type="molecule type" value="Genomic_DNA"/>
</dbReference>
<dbReference type="PROSITE" id="PS00092">
    <property type="entry name" value="N6_MTASE"/>
    <property type="match status" value="1"/>
</dbReference>
<evidence type="ECO:0000259" key="7">
    <source>
        <dbReference type="Pfam" id="PF17827"/>
    </source>
</evidence>
<dbReference type="PATRIC" id="fig|1081904.3.peg.1630"/>
<evidence type="ECO:0000256" key="5">
    <source>
        <dbReference type="ARBA" id="ARBA00048391"/>
    </source>
</evidence>
<dbReference type="Gene3D" id="1.10.8.10">
    <property type="entry name" value="DNA helicase RuvA subunit, C-terminal domain"/>
    <property type="match status" value="1"/>
</dbReference>
<dbReference type="GO" id="GO:0102559">
    <property type="term" value="F:peptide chain release factor N(5)-glutamine methyltransferase activity"/>
    <property type="evidence" value="ECO:0007669"/>
    <property type="project" value="UniProtKB-EC"/>
</dbReference>
<feature type="domain" description="Methyltransferase small" evidence="6">
    <location>
        <begin position="112"/>
        <end position="197"/>
    </location>
</feature>
<evidence type="ECO:0000259" key="6">
    <source>
        <dbReference type="Pfam" id="PF05175"/>
    </source>
</evidence>
<proteinExistence type="predicted"/>
<reference evidence="8 9" key="1">
    <citation type="submission" date="2013-08" db="EMBL/GenBank/DDBJ databases">
        <authorList>
            <person name="Durkin A.S."/>
            <person name="Haft D.R."/>
            <person name="McCorrison J."/>
            <person name="Torralba M."/>
            <person name="Gillis M."/>
            <person name="Haft D.H."/>
            <person name="Methe B."/>
            <person name="Sutton G."/>
            <person name="Nelson K.E."/>
        </authorList>
    </citation>
    <scope>NUCLEOTIDE SEQUENCE [LARGE SCALE GENOMIC DNA]</scope>
    <source>
        <strain evidence="8 9">F0068</strain>
    </source>
</reference>
<evidence type="ECO:0000256" key="2">
    <source>
        <dbReference type="ARBA" id="ARBA00022603"/>
    </source>
</evidence>
<dbReference type="EC" id="2.1.1.297" evidence="1"/>